<organism evidence="4 5">
    <name type="scientific">Imhoffiella purpurea</name>
    <dbReference type="NCBI Taxonomy" id="1249627"/>
    <lineage>
        <taxon>Bacteria</taxon>
        <taxon>Pseudomonadati</taxon>
        <taxon>Pseudomonadota</taxon>
        <taxon>Gammaproteobacteria</taxon>
        <taxon>Chromatiales</taxon>
        <taxon>Chromatiaceae</taxon>
        <taxon>Imhoffiella</taxon>
    </lineage>
</organism>
<proteinExistence type="predicted"/>
<feature type="repeat" description="TPR" evidence="3">
    <location>
        <begin position="387"/>
        <end position="420"/>
    </location>
</feature>
<evidence type="ECO:0000313" key="4">
    <source>
        <dbReference type="EMBL" id="EXJ15619.1"/>
    </source>
</evidence>
<dbReference type="Pfam" id="PF14559">
    <property type="entry name" value="TPR_19"/>
    <property type="match status" value="2"/>
</dbReference>
<feature type="repeat" description="TPR" evidence="3">
    <location>
        <begin position="10"/>
        <end position="43"/>
    </location>
</feature>
<dbReference type="Pfam" id="PF13371">
    <property type="entry name" value="TPR_9"/>
    <property type="match status" value="1"/>
</dbReference>
<name>W9V863_9GAMM</name>
<dbReference type="PROSITE" id="PS50005">
    <property type="entry name" value="TPR"/>
    <property type="match status" value="5"/>
</dbReference>
<dbReference type="EMBL" id="AONC01000024">
    <property type="protein sequence ID" value="EXJ15619.1"/>
    <property type="molecule type" value="Genomic_DNA"/>
</dbReference>
<evidence type="ECO:0000256" key="3">
    <source>
        <dbReference type="PROSITE-ProRule" id="PRU00339"/>
    </source>
</evidence>
<dbReference type="SUPFAM" id="SSF48452">
    <property type="entry name" value="TPR-like"/>
    <property type="match status" value="3"/>
</dbReference>
<reference evidence="4 5" key="1">
    <citation type="submission" date="2012-11" db="EMBL/GenBank/DDBJ databases">
        <title>Genome assembly of Thiorhodococcus sp. AK35.</title>
        <authorList>
            <person name="Nupur N."/>
            <person name="Khatri I."/>
            <person name="Subramanian S."/>
            <person name="Pinnaka A."/>
        </authorList>
    </citation>
    <scope>NUCLEOTIDE SEQUENCE [LARGE SCALE GENOMIC DNA]</scope>
    <source>
        <strain evidence="4 5">AK35</strain>
    </source>
</reference>
<dbReference type="PATRIC" id="fig|1249627.3.peg.1639"/>
<protein>
    <submittedName>
        <fullName evidence="4">Uncharacterized protein</fullName>
    </submittedName>
</protein>
<dbReference type="PANTHER" id="PTHR45586:SF1">
    <property type="entry name" value="LIPOPOLYSACCHARIDE ASSEMBLY PROTEIN B"/>
    <property type="match status" value="1"/>
</dbReference>
<feature type="repeat" description="TPR" evidence="3">
    <location>
        <begin position="44"/>
        <end position="77"/>
    </location>
</feature>
<dbReference type="InterPro" id="IPR011990">
    <property type="entry name" value="TPR-like_helical_dom_sf"/>
</dbReference>
<dbReference type="AlphaFoldDB" id="W9V863"/>
<gene>
    <name evidence="4" type="ORF">D779_1189</name>
</gene>
<feature type="repeat" description="TPR" evidence="3">
    <location>
        <begin position="625"/>
        <end position="658"/>
    </location>
</feature>
<dbReference type="InterPro" id="IPR019734">
    <property type="entry name" value="TPR_rpt"/>
</dbReference>
<dbReference type="GO" id="GO:0006396">
    <property type="term" value="P:RNA processing"/>
    <property type="evidence" value="ECO:0007669"/>
    <property type="project" value="InterPro"/>
</dbReference>
<dbReference type="PANTHER" id="PTHR45586">
    <property type="entry name" value="TPR REPEAT-CONTAINING PROTEIN PA4667"/>
    <property type="match status" value="1"/>
</dbReference>
<keyword evidence="2 3" id="KW-0802">TPR repeat</keyword>
<dbReference type="RefSeq" id="WP_052347957.1">
    <property type="nucleotide sequence ID" value="NZ_AONC01000024.1"/>
</dbReference>
<accession>W9V863</accession>
<dbReference type="Gene3D" id="1.25.40.10">
    <property type="entry name" value="Tetratricopeptide repeat domain"/>
    <property type="match status" value="3"/>
</dbReference>
<dbReference type="Proteomes" id="UP000019460">
    <property type="component" value="Unassembled WGS sequence"/>
</dbReference>
<evidence type="ECO:0000313" key="5">
    <source>
        <dbReference type="Proteomes" id="UP000019460"/>
    </source>
</evidence>
<feature type="repeat" description="TPR" evidence="3">
    <location>
        <begin position="557"/>
        <end position="590"/>
    </location>
</feature>
<sequence length="779" mass="86341">MAACGVDDRKQAYYDHGVELLSQGDRVKARLEFKNVLQIDPKYAPAWYQLAEIEAAEENWSAAFGDYGKVLELDPENTDARIKRGRLLFSANQLEDALKDAELVLASDPKRPEALALRGMIRAKKGDMEAGIADAEAALAMDPKSRDALVLLAEIRRSQNELAEAEGLLQTAVEAHPDDVSLRVMLASILLANGEPASARQQLEQAAKQEPDQLAHVARLVAFDTQQGQLARAEETLKTLIAARPNDEQPRLLYVQWVMQQKGIDSAAEALKDFISKYPDRYSLRFALADLYRKSGKADEAIAVYREIADRDEGGGDRARARGLLAGLLLATDRQDEAESLVAEVLGEDARNMEALMVRAAISLKKKDPDQAVADLRNVLQNHPESVNALRMLAAAHEMRDEISLAQDALEKAVEAAPEDPQAYLQLAQLRFSHGDAQGASSILQSFLERVSDNVQIQSALARIQLSQQNWEAMKKTADQLLRSKPDHPLGHYLAGLYAQHEGDLEASVKEFQLALEKRPDAIEPKLALARSRLALGQSAEAERRVQEVLDKQPVNTAALNLLGEVYLVTGRLKEAREQYAQLIVLYPELPSAYVRLSDLQARNGDLNGAVETLQKGVEATNRNAFLVFRLAQALQQDSRIDEAFSAYEEVLKSNPNAEVVINNLAMLLANDRKDDPESLARARELVKRFEGSDQWVLLDTLGWVQFRAGELHQAVETLDKVVSMVEKVPPEVQYHQGMIYAALGRRAEAKDLLDKALAAQTDFPGIEEARRMQAQLSR</sequence>
<dbReference type="SMART" id="SM00386">
    <property type="entry name" value="HAT"/>
    <property type="match status" value="5"/>
</dbReference>
<evidence type="ECO:0000256" key="2">
    <source>
        <dbReference type="ARBA" id="ARBA00022803"/>
    </source>
</evidence>
<dbReference type="InterPro" id="IPR003107">
    <property type="entry name" value="HAT"/>
</dbReference>
<dbReference type="Pfam" id="PF13432">
    <property type="entry name" value="TPR_16"/>
    <property type="match status" value="4"/>
</dbReference>
<dbReference type="InterPro" id="IPR051012">
    <property type="entry name" value="CellSynth/LPSAsmb/PSIAsmb"/>
</dbReference>
<evidence type="ECO:0000256" key="1">
    <source>
        <dbReference type="ARBA" id="ARBA00022737"/>
    </source>
</evidence>
<comment type="caution">
    <text evidence="4">The sequence shown here is derived from an EMBL/GenBank/DDBJ whole genome shotgun (WGS) entry which is preliminary data.</text>
</comment>
<keyword evidence="1" id="KW-0677">Repeat</keyword>
<dbReference type="Pfam" id="PF13174">
    <property type="entry name" value="TPR_6"/>
    <property type="match status" value="1"/>
</dbReference>
<dbReference type="eggNOG" id="COG0457">
    <property type="taxonomic scope" value="Bacteria"/>
</dbReference>
<dbReference type="STRING" id="1249627.D779_1189"/>
<keyword evidence="5" id="KW-1185">Reference proteome</keyword>
<dbReference type="SMART" id="SM00028">
    <property type="entry name" value="TPR"/>
    <property type="match status" value="18"/>
</dbReference>